<sequence length="113" mass="12878">MATDDFFEAVYRRLLHNIALPGWQTNREVYAPQRRHIPSQGSSIQESGDSEMILFAMSNGSFISAMDAHRERLDGLLRGEETMFHGCSSTISLRIEWPGYGPWTDQIRTLDCV</sequence>
<accession>A0A9P6LCQ0</accession>
<reference evidence="1" key="1">
    <citation type="journal article" date="2020" name="Nat. Commun.">
        <title>Large-scale genome sequencing of mycorrhizal fungi provides insights into the early evolution of symbiotic traits.</title>
        <authorList>
            <person name="Miyauchi S."/>
            <person name="Kiss E."/>
            <person name="Kuo A."/>
            <person name="Drula E."/>
            <person name="Kohler A."/>
            <person name="Sanchez-Garcia M."/>
            <person name="Morin E."/>
            <person name="Andreopoulos B."/>
            <person name="Barry K.W."/>
            <person name="Bonito G."/>
            <person name="Buee M."/>
            <person name="Carver A."/>
            <person name="Chen C."/>
            <person name="Cichocki N."/>
            <person name="Clum A."/>
            <person name="Culley D."/>
            <person name="Crous P.W."/>
            <person name="Fauchery L."/>
            <person name="Girlanda M."/>
            <person name="Hayes R.D."/>
            <person name="Keri Z."/>
            <person name="LaButti K."/>
            <person name="Lipzen A."/>
            <person name="Lombard V."/>
            <person name="Magnuson J."/>
            <person name="Maillard F."/>
            <person name="Murat C."/>
            <person name="Nolan M."/>
            <person name="Ohm R.A."/>
            <person name="Pangilinan J."/>
            <person name="Pereira M.F."/>
            <person name="Perotto S."/>
            <person name="Peter M."/>
            <person name="Pfister S."/>
            <person name="Riley R."/>
            <person name="Sitrit Y."/>
            <person name="Stielow J.B."/>
            <person name="Szollosi G."/>
            <person name="Zifcakova L."/>
            <person name="Stursova M."/>
            <person name="Spatafora J.W."/>
            <person name="Tedersoo L."/>
            <person name="Vaario L.M."/>
            <person name="Yamada A."/>
            <person name="Yan M."/>
            <person name="Wang P."/>
            <person name="Xu J."/>
            <person name="Bruns T."/>
            <person name="Baldrian P."/>
            <person name="Vilgalys R."/>
            <person name="Dunand C."/>
            <person name="Henrissat B."/>
            <person name="Grigoriev I.V."/>
            <person name="Hibbett D."/>
            <person name="Nagy L.G."/>
            <person name="Martin F.M."/>
        </authorList>
    </citation>
    <scope>NUCLEOTIDE SEQUENCE</scope>
    <source>
        <strain evidence="1">UH-Tt-Lm1</strain>
    </source>
</reference>
<proteinExistence type="predicted"/>
<dbReference type="AlphaFoldDB" id="A0A9P6LCQ0"/>
<protein>
    <submittedName>
        <fullName evidence="1">Uncharacterized protein</fullName>
    </submittedName>
</protein>
<organism evidence="1 2">
    <name type="scientific">Thelephora terrestris</name>
    <dbReference type="NCBI Taxonomy" id="56493"/>
    <lineage>
        <taxon>Eukaryota</taxon>
        <taxon>Fungi</taxon>
        <taxon>Dikarya</taxon>
        <taxon>Basidiomycota</taxon>
        <taxon>Agaricomycotina</taxon>
        <taxon>Agaricomycetes</taxon>
        <taxon>Thelephorales</taxon>
        <taxon>Thelephoraceae</taxon>
        <taxon>Thelephora</taxon>
    </lineage>
</organism>
<gene>
    <name evidence="1" type="ORF">BJ322DRAFT_87416</name>
</gene>
<name>A0A9P6LCQ0_9AGAM</name>
<comment type="caution">
    <text evidence="1">The sequence shown here is derived from an EMBL/GenBank/DDBJ whole genome shotgun (WGS) entry which is preliminary data.</text>
</comment>
<evidence type="ECO:0000313" key="2">
    <source>
        <dbReference type="Proteomes" id="UP000736335"/>
    </source>
</evidence>
<keyword evidence="2" id="KW-1185">Reference proteome</keyword>
<dbReference type="Proteomes" id="UP000736335">
    <property type="component" value="Unassembled WGS sequence"/>
</dbReference>
<dbReference type="EMBL" id="WIUZ02000001">
    <property type="protein sequence ID" value="KAF9792932.1"/>
    <property type="molecule type" value="Genomic_DNA"/>
</dbReference>
<reference evidence="1" key="2">
    <citation type="submission" date="2020-11" db="EMBL/GenBank/DDBJ databases">
        <authorList>
            <consortium name="DOE Joint Genome Institute"/>
            <person name="Kuo A."/>
            <person name="Miyauchi S."/>
            <person name="Kiss E."/>
            <person name="Drula E."/>
            <person name="Kohler A."/>
            <person name="Sanchez-Garcia M."/>
            <person name="Andreopoulos B."/>
            <person name="Barry K.W."/>
            <person name="Bonito G."/>
            <person name="Buee M."/>
            <person name="Carver A."/>
            <person name="Chen C."/>
            <person name="Cichocki N."/>
            <person name="Clum A."/>
            <person name="Culley D."/>
            <person name="Crous P.W."/>
            <person name="Fauchery L."/>
            <person name="Girlanda M."/>
            <person name="Hayes R."/>
            <person name="Keri Z."/>
            <person name="Labutti K."/>
            <person name="Lipzen A."/>
            <person name="Lombard V."/>
            <person name="Magnuson J."/>
            <person name="Maillard F."/>
            <person name="Morin E."/>
            <person name="Murat C."/>
            <person name="Nolan M."/>
            <person name="Ohm R."/>
            <person name="Pangilinan J."/>
            <person name="Pereira M."/>
            <person name="Perotto S."/>
            <person name="Peter M."/>
            <person name="Riley R."/>
            <person name="Sitrit Y."/>
            <person name="Stielow B."/>
            <person name="Szollosi G."/>
            <person name="Zifcakova L."/>
            <person name="Stursova M."/>
            <person name="Spatafora J.W."/>
            <person name="Tedersoo L."/>
            <person name="Vaario L.-M."/>
            <person name="Yamada A."/>
            <person name="Yan M."/>
            <person name="Wang P."/>
            <person name="Xu J."/>
            <person name="Bruns T."/>
            <person name="Baldrian P."/>
            <person name="Vilgalys R."/>
            <person name="Henrissat B."/>
            <person name="Grigoriev I.V."/>
            <person name="Hibbett D."/>
            <person name="Nagy L.G."/>
            <person name="Martin F.M."/>
        </authorList>
    </citation>
    <scope>NUCLEOTIDE SEQUENCE</scope>
    <source>
        <strain evidence="1">UH-Tt-Lm1</strain>
    </source>
</reference>
<evidence type="ECO:0000313" key="1">
    <source>
        <dbReference type="EMBL" id="KAF9792932.1"/>
    </source>
</evidence>
<dbReference type="OrthoDB" id="2789160at2759"/>